<reference evidence="1 2" key="1">
    <citation type="submission" date="2015-01" db="EMBL/GenBank/DDBJ databases">
        <title>Genome sequence of the beneficial rhizobacterium Pseudomonas fluorescens 2-79.</title>
        <authorList>
            <person name="Thuermer A."/>
            <person name="Daniel R."/>
        </authorList>
    </citation>
    <scope>NUCLEOTIDE SEQUENCE [LARGE SCALE GENOMIC DNA]</scope>
    <source>
        <strain evidence="1 2">2-79</strain>
    </source>
</reference>
<dbReference type="PATRIC" id="fig|294.125.peg.2648"/>
<protein>
    <submittedName>
        <fullName evidence="1">Uncharacterized protein</fullName>
    </submittedName>
</protein>
<name>A0A0D0SJ77_PSEFL</name>
<dbReference type="AlphaFoldDB" id="A0A0D0SJ77"/>
<sequence>MSLIKLNALEKIGSVAEDGELLRTKAVAYLQSTDWQVIAKYERARPIPDDVMQKRKAALDIVSGVSNVET</sequence>
<proteinExistence type="predicted"/>
<dbReference type="EMBL" id="JXCQ01000018">
    <property type="protein sequence ID" value="KIR22028.1"/>
    <property type="molecule type" value="Genomic_DNA"/>
</dbReference>
<dbReference type="RefSeq" id="WP_043048884.1">
    <property type="nucleotide sequence ID" value="NZ_JXCQ01000018.1"/>
</dbReference>
<organism evidence="1 2">
    <name type="scientific">Pseudomonas fluorescens</name>
    <dbReference type="NCBI Taxonomy" id="294"/>
    <lineage>
        <taxon>Bacteria</taxon>
        <taxon>Pseudomonadati</taxon>
        <taxon>Pseudomonadota</taxon>
        <taxon>Gammaproteobacteria</taxon>
        <taxon>Pseudomonadales</taxon>
        <taxon>Pseudomonadaceae</taxon>
        <taxon>Pseudomonas</taxon>
    </lineage>
</organism>
<accession>A0A0D0SJ77</accession>
<evidence type="ECO:0000313" key="1">
    <source>
        <dbReference type="EMBL" id="KIR22028.1"/>
    </source>
</evidence>
<dbReference type="Proteomes" id="UP000032210">
    <property type="component" value="Unassembled WGS sequence"/>
</dbReference>
<comment type="caution">
    <text evidence="1">The sequence shown here is derived from an EMBL/GenBank/DDBJ whole genome shotgun (WGS) entry which is preliminary data.</text>
</comment>
<evidence type="ECO:0000313" key="2">
    <source>
        <dbReference type="Proteomes" id="UP000032210"/>
    </source>
</evidence>
<gene>
    <name evidence="1" type="ORF">PFLU3_25800</name>
</gene>